<evidence type="ECO:0000313" key="2">
    <source>
        <dbReference type="RefSeq" id="XP_027195974.1"/>
    </source>
</evidence>
<keyword evidence="1" id="KW-1185">Reference proteome</keyword>
<dbReference type="PANTHER" id="PTHR33223">
    <property type="entry name" value="CCHC-TYPE DOMAIN-CONTAINING PROTEIN"/>
    <property type="match status" value="1"/>
</dbReference>
<dbReference type="AlphaFoldDB" id="A0A6P6XVP9"/>
<gene>
    <name evidence="2" type="primary">LOC113790496</name>
</gene>
<dbReference type="OrthoDB" id="8066225at2759"/>
<dbReference type="RefSeq" id="XP_027195974.1">
    <property type="nucleotide sequence ID" value="XM_027340173.1"/>
</dbReference>
<dbReference type="PANTHER" id="PTHR33223:SF6">
    <property type="entry name" value="CCHC-TYPE DOMAIN-CONTAINING PROTEIN"/>
    <property type="match status" value="1"/>
</dbReference>
<accession>A0A6P6XVP9</accession>
<dbReference type="Proteomes" id="UP000515146">
    <property type="component" value="Unplaced"/>
</dbReference>
<organism evidence="1 2">
    <name type="scientific">Dermatophagoides pteronyssinus</name>
    <name type="common">European house dust mite</name>
    <dbReference type="NCBI Taxonomy" id="6956"/>
    <lineage>
        <taxon>Eukaryota</taxon>
        <taxon>Metazoa</taxon>
        <taxon>Ecdysozoa</taxon>
        <taxon>Arthropoda</taxon>
        <taxon>Chelicerata</taxon>
        <taxon>Arachnida</taxon>
        <taxon>Acari</taxon>
        <taxon>Acariformes</taxon>
        <taxon>Sarcoptiformes</taxon>
        <taxon>Astigmata</taxon>
        <taxon>Psoroptidia</taxon>
        <taxon>Analgoidea</taxon>
        <taxon>Pyroglyphidae</taxon>
        <taxon>Dermatophagoidinae</taxon>
        <taxon>Dermatophagoides</taxon>
    </lineage>
</organism>
<protein>
    <submittedName>
        <fullName evidence="2">Uncharacterized protein LOC113790496</fullName>
    </submittedName>
</protein>
<dbReference type="KEGG" id="dpte:113790496"/>
<proteinExistence type="predicted"/>
<reference evidence="2" key="1">
    <citation type="submission" date="2025-08" db="UniProtKB">
        <authorList>
            <consortium name="RefSeq"/>
        </authorList>
    </citation>
    <scope>IDENTIFICATION</scope>
    <source>
        <strain evidence="2">Airmid</strain>
    </source>
</reference>
<evidence type="ECO:0000313" key="1">
    <source>
        <dbReference type="Proteomes" id="UP000515146"/>
    </source>
</evidence>
<name>A0A6P6XVP9_DERPT</name>
<sequence>MTSMIGKQAGCNCRVARSKVNSESIEQYLEYFGCIIEMNGWNDEQAANGFRAALVPNTQLWKSVLVIPMADRKSFAKIAEALRVSTRQRRDLMVLKFFNLTRKPGQSLEALALNIQKLVEELYPDAPDKTKRSLIRDRFYEALGPDLIAAIGSSTNFKTLEELKIQALLMEDALSEKAKASSSNNKNQKNGKSKYCDHCCKAGHDTEECRLKSRKINVRLAR</sequence>
<dbReference type="OMA" id="MNGWNDE"/>
<dbReference type="InParanoid" id="A0A6P6XVP9"/>